<dbReference type="Pfam" id="PF00326">
    <property type="entry name" value="Peptidase_S9"/>
    <property type="match status" value="1"/>
</dbReference>
<dbReference type="InterPro" id="IPR029058">
    <property type="entry name" value="AB_hydrolase_fold"/>
</dbReference>
<dbReference type="GO" id="GO:0008236">
    <property type="term" value="F:serine-type peptidase activity"/>
    <property type="evidence" value="ECO:0007669"/>
    <property type="project" value="InterPro"/>
</dbReference>
<feature type="signal peptide" evidence="1">
    <location>
        <begin position="1"/>
        <end position="23"/>
    </location>
</feature>
<dbReference type="KEGG" id="kim:G3T16_03110"/>
<evidence type="ECO:0000313" key="4">
    <source>
        <dbReference type="EMBL" id="QIB64537.1"/>
    </source>
</evidence>
<organism evidence="4 5">
    <name type="scientific">Kineobactrum salinum</name>
    <dbReference type="NCBI Taxonomy" id="2708301"/>
    <lineage>
        <taxon>Bacteria</taxon>
        <taxon>Pseudomonadati</taxon>
        <taxon>Pseudomonadota</taxon>
        <taxon>Gammaproteobacteria</taxon>
        <taxon>Cellvibrionales</taxon>
        <taxon>Halieaceae</taxon>
        <taxon>Kineobactrum</taxon>
    </lineage>
</organism>
<evidence type="ECO:0000256" key="1">
    <source>
        <dbReference type="SAM" id="SignalP"/>
    </source>
</evidence>
<dbReference type="SUPFAM" id="SSF82171">
    <property type="entry name" value="DPP6 N-terminal domain-like"/>
    <property type="match status" value="1"/>
</dbReference>
<name>A0A6C0U0N5_9GAMM</name>
<evidence type="ECO:0000259" key="2">
    <source>
        <dbReference type="Pfam" id="PF00326"/>
    </source>
</evidence>
<keyword evidence="1" id="KW-0732">Signal</keyword>
<dbReference type="EMBL" id="CP048711">
    <property type="protein sequence ID" value="QIB64537.1"/>
    <property type="molecule type" value="Genomic_DNA"/>
</dbReference>
<dbReference type="AlphaFoldDB" id="A0A6C0U0N5"/>
<dbReference type="PANTHER" id="PTHR11731:SF193">
    <property type="entry name" value="DIPEPTIDYL PEPTIDASE 9"/>
    <property type="match status" value="1"/>
</dbReference>
<dbReference type="GO" id="GO:0006508">
    <property type="term" value="P:proteolysis"/>
    <property type="evidence" value="ECO:0007669"/>
    <property type="project" value="InterPro"/>
</dbReference>
<feature type="chain" id="PRO_5025407047" evidence="1">
    <location>
        <begin position="24"/>
        <end position="796"/>
    </location>
</feature>
<keyword evidence="5" id="KW-1185">Reference proteome</keyword>
<proteinExistence type="predicted"/>
<dbReference type="PANTHER" id="PTHR11731">
    <property type="entry name" value="PROTEASE FAMILY S9B,C DIPEPTIDYL-PEPTIDASE IV-RELATED"/>
    <property type="match status" value="1"/>
</dbReference>
<dbReference type="Gene3D" id="3.40.50.1820">
    <property type="entry name" value="alpha/beta hydrolase"/>
    <property type="match status" value="1"/>
</dbReference>
<evidence type="ECO:0000259" key="3">
    <source>
        <dbReference type="Pfam" id="PF00930"/>
    </source>
</evidence>
<feature type="domain" description="Peptidase S9 prolyl oligopeptidase catalytic" evidence="2">
    <location>
        <begin position="584"/>
        <end position="777"/>
    </location>
</feature>
<dbReference type="InterPro" id="IPR002469">
    <property type="entry name" value="Peptidase_S9B_N"/>
</dbReference>
<dbReference type="SUPFAM" id="SSF53474">
    <property type="entry name" value="alpha/beta-Hydrolases"/>
    <property type="match status" value="1"/>
</dbReference>
<dbReference type="GO" id="GO:0008239">
    <property type="term" value="F:dipeptidyl-peptidase activity"/>
    <property type="evidence" value="ECO:0007669"/>
    <property type="project" value="TreeGrafter"/>
</dbReference>
<gene>
    <name evidence="4" type="ORF">G3T16_03110</name>
</gene>
<dbReference type="Gene3D" id="2.140.10.30">
    <property type="entry name" value="Dipeptidylpeptidase IV, N-terminal domain"/>
    <property type="match status" value="1"/>
</dbReference>
<sequence>MSGRSALLGVAFAILTAPLAGTAAPDMAAAYARAERYLPGNIAAAVHNNDLQHHWLPDSDRLWYRRTDEHGSRFVIADPATGSIDPAFDHQRMAQVLAAKLERTVSAHELPVQSLVFRPGESMPLVVVENSLLSCDLAHSHCEAVGPVPPPQDRQPGLPTPDGGSVLFLRDFNIWQRDLATGEERALTTNGDAAHPYGRHPQSSTFHVTLQRMGISLPLVGLFSPDGSRFLSYRLNQAAVGSLQLLQSVPEDDSRRPRVYNYRYPFPGEDKPMAELVILDLAGGETIPVQHPAIESAYADPINAQSVFWGPEGKTLYVLDNRDYKRTLTLSVVDVDNGSSRLLISEDSEVYNLPYAIVGQAPQVRVLTTGDVIWSSERSGWRHLYRYDRNGNFRNAITSGNWMVRDVVHVDEAAGLLYFTASGHGEFSDPYYRALYRVRLDGSGLELLTPEDADHQLRVAAPPAARLLLPSAPGPEGSGFAPSGNYFVDSYARPDMPTVTVLRNRDGRVVLELETAQLATFDGPPPVLPEPFEALAADGETLLYGTLFKPANFDPQRSYPVIDSIYPGPQINRVSKRFLDDPMQAQALAELGFVVVTVDGRGTPLRGRAFRDLSYGNLGTAGSLQDHVAVIRSLAANRSYMDLERIGIYGTSGGGFATVRALFDYPDFYRVGVASAGNHDHRIYLSLWGETYQGPYDAEAYAEASSYHNAADFRGRLLLAHGDMDDNVHPAHTLRVVDALIRHNKDFDLLLMPNVNHGIMGNPYFTRRLWDYFVTHLLGATPPPGYRVGAGNEERL</sequence>
<dbReference type="Pfam" id="PF00930">
    <property type="entry name" value="DPPIV_N"/>
    <property type="match status" value="1"/>
</dbReference>
<reference evidence="4 5" key="1">
    <citation type="submission" date="2020-02" db="EMBL/GenBank/DDBJ databases">
        <title>Genome sequencing for Kineobactrum sp. M2.</title>
        <authorList>
            <person name="Park S.-J."/>
        </authorList>
    </citation>
    <scope>NUCLEOTIDE SEQUENCE [LARGE SCALE GENOMIC DNA]</scope>
    <source>
        <strain evidence="4 5">M2</strain>
    </source>
</reference>
<evidence type="ECO:0000313" key="5">
    <source>
        <dbReference type="Proteomes" id="UP000477680"/>
    </source>
</evidence>
<dbReference type="InterPro" id="IPR050278">
    <property type="entry name" value="Serine_Prot_S9B/DPPIV"/>
</dbReference>
<dbReference type="Proteomes" id="UP000477680">
    <property type="component" value="Chromosome"/>
</dbReference>
<dbReference type="InterPro" id="IPR001375">
    <property type="entry name" value="Peptidase_S9_cat"/>
</dbReference>
<dbReference type="RefSeq" id="WP_163493787.1">
    <property type="nucleotide sequence ID" value="NZ_CP048711.1"/>
</dbReference>
<accession>A0A6C0U0N5</accession>
<protein>
    <submittedName>
        <fullName evidence="4">Prolyl oligopeptidase family serine peptidase</fullName>
    </submittedName>
</protein>
<feature type="domain" description="Dipeptidylpeptidase IV N-terminal" evidence="3">
    <location>
        <begin position="135"/>
        <end position="497"/>
    </location>
</feature>